<accession>A0A6A5H8K6</accession>
<evidence type="ECO:0000313" key="2">
    <source>
        <dbReference type="Proteomes" id="UP000483820"/>
    </source>
</evidence>
<dbReference type="PANTHER" id="PTHR31379">
    <property type="entry name" value="F-BOX C PROTEIN-RELATED-RELATED"/>
    <property type="match status" value="1"/>
</dbReference>
<dbReference type="AlphaFoldDB" id="A0A6A5H8K6"/>
<dbReference type="Proteomes" id="UP000483820">
    <property type="component" value="Chromosome II"/>
</dbReference>
<organism evidence="1 2">
    <name type="scientific">Caenorhabditis remanei</name>
    <name type="common">Caenorhabditis vulgaris</name>
    <dbReference type="NCBI Taxonomy" id="31234"/>
    <lineage>
        <taxon>Eukaryota</taxon>
        <taxon>Metazoa</taxon>
        <taxon>Ecdysozoa</taxon>
        <taxon>Nematoda</taxon>
        <taxon>Chromadorea</taxon>
        <taxon>Rhabditida</taxon>
        <taxon>Rhabditina</taxon>
        <taxon>Rhabditomorpha</taxon>
        <taxon>Rhabditoidea</taxon>
        <taxon>Rhabditidae</taxon>
        <taxon>Peloderinae</taxon>
        <taxon>Caenorhabditis</taxon>
    </lineage>
</organism>
<gene>
    <name evidence="1" type="ORF">GCK72_004127</name>
</gene>
<dbReference type="InterPro" id="IPR021942">
    <property type="entry name" value="DUF3557"/>
</dbReference>
<comment type="caution">
    <text evidence="1">The sequence shown here is derived from an EMBL/GenBank/DDBJ whole genome shotgun (WGS) entry which is preliminary data.</text>
</comment>
<protein>
    <submittedName>
        <fullName evidence="1">Uncharacterized protein</fullName>
    </submittedName>
</protein>
<evidence type="ECO:0000313" key="1">
    <source>
        <dbReference type="EMBL" id="KAF1764180.1"/>
    </source>
</evidence>
<sequence>MATSRPQPLFYQSSKCVALYLDANIRFQLSLRCPGFQTIHNNQTLRINDLKMRPNDFEINGTVYCVSVIQRYTDTPTPESVKLRNASGGFPHDVDKYGLREEGRIQDATKVKELEEKLKLMVGDRGLDLAIEQKKLEISAYRLRMSNQEPPFTHDLQLALRNGTVQKVEHVAYDKNLKFTRDYILGRIFGVAKRKVQIKDLHIGHDDFDLHQMFYLRMAADEEDRDVPQEDGPYNAFQIKRCEDQMEPLLPVPKGKLEIGEMRVTGNLKNALASIKASLSVSNPPLKKITCPYQPLPDDPVLQNTEFLCVAGIGSLKVFNGRLNNRIHLAECDVMAAGVTDLLNICTKVGQFYSIGFQFQTPIEEFFEMFRNLPGVETGESDESRLSMYRECLIVPMTDEIELNTWVDKTNDEDKEYCDTRFIVKVIVQKRGHAQVKQFF</sequence>
<dbReference type="CTD" id="9813537"/>
<dbReference type="KEGG" id="crq:GCK72_004127"/>
<dbReference type="EMBL" id="WUAV01000002">
    <property type="protein sequence ID" value="KAF1764180.1"/>
    <property type="molecule type" value="Genomic_DNA"/>
</dbReference>
<dbReference type="GeneID" id="9813537"/>
<dbReference type="PANTHER" id="PTHR31379:SF1">
    <property type="entry name" value="F-BOX C PROTEIN-RELATED"/>
    <property type="match status" value="1"/>
</dbReference>
<proteinExistence type="predicted"/>
<reference evidence="1 2" key="1">
    <citation type="submission" date="2019-12" db="EMBL/GenBank/DDBJ databases">
        <title>Chromosome-level assembly of the Caenorhabditis remanei genome.</title>
        <authorList>
            <person name="Teterina A.A."/>
            <person name="Willis J.H."/>
            <person name="Phillips P.C."/>
        </authorList>
    </citation>
    <scope>NUCLEOTIDE SEQUENCE [LARGE SCALE GENOMIC DNA]</scope>
    <source>
        <strain evidence="1 2">PX506</strain>
        <tissue evidence="1">Whole organism</tissue>
    </source>
</reference>
<name>A0A6A5H8K6_CAERE</name>
<dbReference type="RefSeq" id="XP_003101761.2">
    <property type="nucleotide sequence ID" value="XM_003101713.2"/>
</dbReference>